<dbReference type="STRING" id="526218.Sterm_1306"/>
<evidence type="ECO:0000313" key="2">
    <source>
        <dbReference type="Proteomes" id="UP000000845"/>
    </source>
</evidence>
<reference evidence="1 2" key="2">
    <citation type="journal article" date="2010" name="Stand. Genomic Sci.">
        <title>Complete genome sequence of Sebaldella termitidis type strain (NCTC 11300).</title>
        <authorList>
            <person name="Harmon-Smith M."/>
            <person name="Celia L."/>
            <person name="Chertkov O."/>
            <person name="Lapidus A."/>
            <person name="Copeland A."/>
            <person name="Glavina Del Rio T."/>
            <person name="Nolan M."/>
            <person name="Lucas S."/>
            <person name="Tice H."/>
            <person name="Cheng J.F."/>
            <person name="Han C."/>
            <person name="Detter J.C."/>
            <person name="Bruce D."/>
            <person name="Goodwin L."/>
            <person name="Pitluck S."/>
            <person name="Pati A."/>
            <person name="Liolios K."/>
            <person name="Ivanova N."/>
            <person name="Mavromatis K."/>
            <person name="Mikhailova N."/>
            <person name="Chen A."/>
            <person name="Palaniappan K."/>
            <person name="Land M."/>
            <person name="Hauser L."/>
            <person name="Chang Y.J."/>
            <person name="Jeffries C.D."/>
            <person name="Brettin T."/>
            <person name="Goker M."/>
            <person name="Beck B."/>
            <person name="Bristow J."/>
            <person name="Eisen J.A."/>
            <person name="Markowitz V."/>
            <person name="Hugenholtz P."/>
            <person name="Kyrpides N.C."/>
            <person name="Klenk H.P."/>
            <person name="Chen F."/>
        </authorList>
    </citation>
    <scope>NUCLEOTIDE SEQUENCE [LARGE SCALE GENOMIC DNA]</scope>
    <source>
        <strain evidence="2">ATCC 33386 / NCTC 11300</strain>
    </source>
</reference>
<keyword evidence="2" id="KW-1185">Reference proteome</keyword>
<gene>
    <name evidence="1" type="ordered locus">Sterm_1306</name>
</gene>
<evidence type="ECO:0000313" key="1">
    <source>
        <dbReference type="EMBL" id="ACZ08172.1"/>
    </source>
</evidence>
<proteinExistence type="predicted"/>
<dbReference type="AlphaFoldDB" id="D1AHD8"/>
<reference evidence="2" key="1">
    <citation type="submission" date="2009-09" db="EMBL/GenBank/DDBJ databases">
        <title>The complete chromosome of Sebaldella termitidis ATCC 33386.</title>
        <authorList>
            <consortium name="US DOE Joint Genome Institute (JGI-PGF)"/>
            <person name="Lucas S."/>
            <person name="Copeland A."/>
            <person name="Lapidus A."/>
            <person name="Glavina del Rio T."/>
            <person name="Dalin E."/>
            <person name="Tice H."/>
            <person name="Bruce D."/>
            <person name="Goodwin L."/>
            <person name="Pitluck S."/>
            <person name="Kyrpides N."/>
            <person name="Mavromatis K."/>
            <person name="Ivanova N."/>
            <person name="Mikhailova N."/>
            <person name="Sims D."/>
            <person name="Meincke L."/>
            <person name="Brettin T."/>
            <person name="Detter J.C."/>
            <person name="Han C."/>
            <person name="Larimer F."/>
            <person name="Land M."/>
            <person name="Hauser L."/>
            <person name="Markowitz V."/>
            <person name="Cheng J.F."/>
            <person name="Hugenholtz P."/>
            <person name="Woyke T."/>
            <person name="Wu D."/>
            <person name="Eisen J.A."/>
        </authorList>
    </citation>
    <scope>NUCLEOTIDE SEQUENCE [LARGE SCALE GENOMIC DNA]</scope>
    <source>
        <strain evidence="2">ATCC 33386 / NCTC 11300</strain>
    </source>
</reference>
<dbReference type="RefSeq" id="WP_012860768.1">
    <property type="nucleotide sequence ID" value="NC_013517.1"/>
</dbReference>
<dbReference type="InterPro" id="IPR027375">
    <property type="entry name" value="DKNYY"/>
</dbReference>
<dbReference type="HOGENOM" id="CLU_1561806_0_0_0"/>
<dbReference type="eggNOG" id="COG0515">
    <property type="taxonomic scope" value="Bacteria"/>
</dbReference>
<dbReference type="Pfam" id="PF13644">
    <property type="entry name" value="DKNYY"/>
    <property type="match status" value="2"/>
</dbReference>
<evidence type="ECO:0008006" key="3">
    <source>
        <dbReference type="Google" id="ProtNLM"/>
    </source>
</evidence>
<protein>
    <recommendedName>
        <fullName evidence="3">DKNYY family protein</fullName>
    </recommendedName>
</protein>
<name>D1AHD8_SEBTE</name>
<organism evidence="1 2">
    <name type="scientific">Sebaldella termitidis (strain ATCC 33386 / NCTC 11300)</name>
    <dbReference type="NCBI Taxonomy" id="526218"/>
    <lineage>
        <taxon>Bacteria</taxon>
        <taxon>Fusobacteriati</taxon>
        <taxon>Fusobacteriota</taxon>
        <taxon>Fusobacteriia</taxon>
        <taxon>Fusobacteriales</taxon>
        <taxon>Leptotrichiaceae</taxon>
        <taxon>Sebaldella</taxon>
    </lineage>
</organism>
<dbReference type="EMBL" id="CP001739">
    <property type="protein sequence ID" value="ACZ08172.1"/>
    <property type="molecule type" value="Genomic_DNA"/>
</dbReference>
<dbReference type="Proteomes" id="UP000000845">
    <property type="component" value="Chromosome"/>
</dbReference>
<dbReference type="KEGG" id="str:Sterm_1306"/>
<sequence>MRKIISVIFLSISIFIYCEIKDKKINFSEKQENSEEVKKIEFLSIHGYTKEKNKIYFAGIQLEGVDSESFEYLGNEYAKDKNHVYAFGDNSFLSTEDVDLKSFKYLGADYSKDKYSVYYGYRKLEKIDPSSFEVLGGFYGKDKNNVYYFDSKINNADPETFKVYTEDRYIKDTIYNAEDKNNYYYQEDIVKNKKK</sequence>
<accession>D1AHD8</accession>